<sequence>MNEFIKSYSNKNDKKGKNIPLKGNSNSNNKISIDSTITENSVSSKNNYYNDNNTINSDNDFEVEPVKRRSTRVRRSKNQKNTLKQFFDTAGNENFKKKSTLQSNLFNQFNEQNPISLNEDDAISNETKEPTRYRQLVKKRRPITKENASRESTDDIDKTLSQQPSQKSTLNEYFEMTDHLNVERHQCGNYKEQDNNYLNINNSNILNPKEYEKDESKLKDQHINEMNIDEVVHNHNFNISSIQNENYENYNDENIEKCNKSDLSNYPQKKNSINDYYKRDDENENNNVLKMEEKINKNMEI</sequence>
<feature type="region of interest" description="Disordered" evidence="1">
    <location>
        <begin position="1"/>
        <end position="32"/>
    </location>
</feature>
<feature type="region of interest" description="Disordered" evidence="1">
    <location>
        <begin position="139"/>
        <end position="166"/>
    </location>
</feature>
<dbReference type="STRING" id="1754190.A0A1Y2D988"/>
<accession>A0A1Y2D988</accession>
<gene>
    <name evidence="2" type="ORF">LY90DRAFT_645460</name>
</gene>
<dbReference type="EMBL" id="MCOG01000076">
    <property type="protein sequence ID" value="ORY55777.1"/>
    <property type="molecule type" value="Genomic_DNA"/>
</dbReference>
<comment type="caution">
    <text evidence="2">The sequence shown here is derived from an EMBL/GenBank/DDBJ whole genome shotgun (WGS) entry which is preliminary data.</text>
</comment>
<dbReference type="AlphaFoldDB" id="A0A1Y2D988"/>
<name>A0A1Y2D988_9FUNG</name>
<protein>
    <submittedName>
        <fullName evidence="2">Uncharacterized protein</fullName>
    </submittedName>
</protein>
<feature type="compositionally biased region" description="Basic and acidic residues" evidence="1">
    <location>
        <begin position="143"/>
        <end position="158"/>
    </location>
</feature>
<evidence type="ECO:0000313" key="3">
    <source>
        <dbReference type="Proteomes" id="UP000193920"/>
    </source>
</evidence>
<evidence type="ECO:0000256" key="1">
    <source>
        <dbReference type="SAM" id="MobiDB-lite"/>
    </source>
</evidence>
<proteinExistence type="predicted"/>
<feature type="region of interest" description="Disordered" evidence="1">
    <location>
        <begin position="259"/>
        <end position="280"/>
    </location>
</feature>
<organism evidence="2 3">
    <name type="scientific">Neocallimastix californiae</name>
    <dbReference type="NCBI Taxonomy" id="1754190"/>
    <lineage>
        <taxon>Eukaryota</taxon>
        <taxon>Fungi</taxon>
        <taxon>Fungi incertae sedis</taxon>
        <taxon>Chytridiomycota</taxon>
        <taxon>Chytridiomycota incertae sedis</taxon>
        <taxon>Neocallimastigomycetes</taxon>
        <taxon>Neocallimastigales</taxon>
        <taxon>Neocallimastigaceae</taxon>
        <taxon>Neocallimastix</taxon>
    </lineage>
</organism>
<dbReference type="Proteomes" id="UP000193920">
    <property type="component" value="Unassembled WGS sequence"/>
</dbReference>
<feature type="compositionally biased region" description="Polar residues" evidence="1">
    <location>
        <begin position="261"/>
        <end position="274"/>
    </location>
</feature>
<keyword evidence="3" id="KW-1185">Reference proteome</keyword>
<reference evidence="2 3" key="1">
    <citation type="submission" date="2016-08" db="EMBL/GenBank/DDBJ databases">
        <title>A Parts List for Fungal Cellulosomes Revealed by Comparative Genomics.</title>
        <authorList>
            <consortium name="DOE Joint Genome Institute"/>
            <person name="Haitjema C.H."/>
            <person name="Gilmore S.P."/>
            <person name="Henske J.K."/>
            <person name="Solomon K.V."/>
            <person name="De Groot R."/>
            <person name="Kuo A."/>
            <person name="Mondo S.J."/>
            <person name="Salamov A.A."/>
            <person name="Labutti K."/>
            <person name="Zhao Z."/>
            <person name="Chiniquy J."/>
            <person name="Barry K."/>
            <person name="Brewer H.M."/>
            <person name="Purvine S.O."/>
            <person name="Wright A.T."/>
            <person name="Boxma B."/>
            <person name="Van Alen T."/>
            <person name="Hackstein J.H."/>
            <person name="Baker S.E."/>
            <person name="Grigoriev I.V."/>
            <person name="O'Malley M.A."/>
        </authorList>
    </citation>
    <scope>NUCLEOTIDE SEQUENCE [LARGE SCALE GENOMIC DNA]</scope>
    <source>
        <strain evidence="2 3">G1</strain>
    </source>
</reference>
<evidence type="ECO:0000313" key="2">
    <source>
        <dbReference type="EMBL" id="ORY55777.1"/>
    </source>
</evidence>